<dbReference type="PANTHER" id="PTHR43403">
    <property type="entry name" value="NAD-SPECIFIC GLUTAMATE DEHYDROGENASE"/>
    <property type="match status" value="1"/>
</dbReference>
<proteinExistence type="predicted"/>
<name>F6GAB8_RALS8</name>
<dbReference type="GO" id="GO:0006538">
    <property type="term" value="P:L-glutamate catabolic process"/>
    <property type="evidence" value="ECO:0007669"/>
    <property type="project" value="InterPro"/>
</dbReference>
<keyword evidence="1" id="KW-0560">Oxidoreductase</keyword>
<dbReference type="InterPro" id="IPR049062">
    <property type="entry name" value="NAD_Glu_DH_ACT2"/>
</dbReference>
<dbReference type="Pfam" id="PF21076">
    <property type="entry name" value="GDH_ACT2"/>
    <property type="match status" value="1"/>
</dbReference>
<evidence type="ECO:0000313" key="8">
    <source>
        <dbReference type="EMBL" id="AEG71633.1"/>
    </source>
</evidence>
<dbReference type="Pfam" id="PF21073">
    <property type="entry name" value="GDH_HM1"/>
    <property type="match status" value="1"/>
</dbReference>
<dbReference type="InterPro" id="IPR046346">
    <property type="entry name" value="Aminoacid_DH-like_N_sf"/>
</dbReference>
<dbReference type="SUPFAM" id="SSF53223">
    <property type="entry name" value="Aminoacid dehydrogenase-like, N-terminal domain"/>
    <property type="match status" value="1"/>
</dbReference>
<dbReference type="EMBL" id="CP002820">
    <property type="protein sequence ID" value="AEG71633.1"/>
    <property type="molecule type" value="Genomic_DNA"/>
</dbReference>
<feature type="domain" description="NAD-glutamate dehydrogenase ACT3" evidence="7">
    <location>
        <begin position="780"/>
        <end position="857"/>
    </location>
</feature>
<accession>F6GAB8</accession>
<evidence type="ECO:0000259" key="4">
    <source>
        <dbReference type="Pfam" id="PF21074"/>
    </source>
</evidence>
<feature type="region of interest" description="Disordered" evidence="2">
    <location>
        <begin position="128"/>
        <end position="157"/>
    </location>
</feature>
<dbReference type="Pfam" id="PF21079">
    <property type="entry name" value="GDH_HM2"/>
    <property type="match status" value="1"/>
</dbReference>
<dbReference type="PANTHER" id="PTHR43403:SF1">
    <property type="entry name" value="NAD-SPECIFIC GLUTAMATE DEHYDROGENASE"/>
    <property type="match status" value="1"/>
</dbReference>
<dbReference type="Pfam" id="PF21078">
    <property type="entry name" value="GDH_HM3"/>
    <property type="match status" value="1"/>
</dbReference>
<feature type="domain" description="NAD-glutamate dehydrogenase ACT2" evidence="6">
    <location>
        <begin position="610"/>
        <end position="699"/>
    </location>
</feature>
<evidence type="ECO:0000259" key="6">
    <source>
        <dbReference type="Pfam" id="PF21076"/>
    </source>
</evidence>
<dbReference type="Pfam" id="PF21077">
    <property type="entry name" value="GDH_ACT3"/>
    <property type="match status" value="1"/>
</dbReference>
<dbReference type="PATRIC" id="fig|1031711.3.peg.4198"/>
<evidence type="ECO:0000259" key="5">
    <source>
        <dbReference type="Pfam" id="PF21075"/>
    </source>
</evidence>
<dbReference type="GO" id="GO:0004069">
    <property type="term" value="F:L-aspartate:2-oxoglutarate aminotransferase activity"/>
    <property type="evidence" value="ECO:0007669"/>
    <property type="project" value="InterPro"/>
</dbReference>
<evidence type="ECO:0000313" key="9">
    <source>
        <dbReference type="Proteomes" id="UP000007953"/>
    </source>
</evidence>
<geneLocation type="plasmid" evidence="9"/>
<dbReference type="InterPro" id="IPR049058">
    <property type="entry name" value="NAD_Glu_DH_HM2"/>
</dbReference>
<evidence type="ECO:0000259" key="3">
    <source>
        <dbReference type="Pfam" id="PF05088"/>
    </source>
</evidence>
<dbReference type="InterPro" id="IPR049056">
    <property type="entry name" value="NAD_Glu_DH_HM3"/>
</dbReference>
<organism evidence="8 9">
    <name type="scientific">Ralstonia solanacearum (strain Po82)</name>
    <dbReference type="NCBI Taxonomy" id="1031711"/>
    <lineage>
        <taxon>Bacteria</taxon>
        <taxon>Pseudomonadati</taxon>
        <taxon>Pseudomonadota</taxon>
        <taxon>Betaproteobacteria</taxon>
        <taxon>Burkholderiales</taxon>
        <taxon>Burkholderiaceae</taxon>
        <taxon>Ralstonia</taxon>
        <taxon>Ralstonia solanacearum species complex</taxon>
    </lineage>
</organism>
<protein>
    <submittedName>
        <fullName evidence="8">NAD-specific glutamate dehydrogenase</fullName>
    </submittedName>
</protein>
<evidence type="ECO:0000259" key="7">
    <source>
        <dbReference type="Pfam" id="PF21077"/>
    </source>
</evidence>
<feature type="domain" description="NAD-specific glutamate dehydrogenase C-terminal" evidence="4">
    <location>
        <begin position="1498"/>
        <end position="1832"/>
    </location>
</feature>
<dbReference type="HOGENOM" id="CLU_003404_1_1_4"/>
<dbReference type="Pfam" id="PF21074">
    <property type="entry name" value="GDH_C"/>
    <property type="match status" value="1"/>
</dbReference>
<dbReference type="Proteomes" id="UP000007953">
    <property type="component" value="Plasmid megaplasmid"/>
</dbReference>
<dbReference type="InterPro" id="IPR036291">
    <property type="entry name" value="NAD(P)-bd_dom_sf"/>
</dbReference>
<feature type="domain" description="NAD-glutamate dehydrogenase N-terminal ACT1" evidence="5">
    <location>
        <begin position="209"/>
        <end position="375"/>
    </location>
</feature>
<dbReference type="InterPro" id="IPR028971">
    <property type="entry name" value="NAD-GDH_cat"/>
</dbReference>
<dbReference type="Gene3D" id="3.40.50.720">
    <property type="entry name" value="NAD(P)-binding Rossmann-like Domain"/>
    <property type="match status" value="1"/>
</dbReference>
<gene>
    <name evidence="8" type="ordered locus">RSPO_m00996</name>
</gene>
<dbReference type="KEGG" id="rsn:RSPO_m00996"/>
<dbReference type="GO" id="GO:0004352">
    <property type="term" value="F:glutamate dehydrogenase (NAD+) activity"/>
    <property type="evidence" value="ECO:0007669"/>
    <property type="project" value="InterPro"/>
</dbReference>
<sequence>MEGDPPTFSVAGCPTSHIGWWPLPCCRPPEAFEYRLRLAGRAGGDTAARVARWRGDGLPRLSPPHATNGHGFDRAARFAVVTGLPGRGRHCAMHDVRLLCPMPCAGTDAPSGCTPVLTTCGRRHALVAGRRERHPSRPVPGDRSTRQDGPASGQLPLPAIGARRSMGTPFFGRQRMSAQHEDKVLQPMADVVALARGRAPDLAALFEPFVRQYYELADPEDVVSRSIADLYGAAMAHWQLGQKFATGQPRVRVYNPSLEQHGWYCGHTVVEIVNDDMPFLVDSVTMEINRQGLALHSAFHPVCRVRRDASGARVAVAPGGGMLRPAALAGDTPGAVAGADPDDGKGGTTRYESYIHIEVDRFSEPDRMQALHDGLVRVLGDVRAAVEDWQPMQGAVRAAIDALGARGGQASTGEAERAEVAETQAFLAWLLEQHFTLLGYRDYALIARDDGLYLQGMPGTGLGVLREALRDPAAPDISRLAPGAAKIIDEPAPVFLTKANSRATVHRPGYLDYVGIKLFDADGRVCGQRRFLGLYTSNVYMVPTEDIPLVRRKVASVIGRTGFLPNGHLAKTLVTILEQYPRDELFQIGSEELYDIALGVLRLQERQRTRLFVRRDPFDRFVSCLVFVPREKFNTDLRVRIQKLLQDAYRGTGVEFTPLLSESMLARIHITVRTQPGNVPEVDVAELEARIVQAARRWQDELAEALLERGGEERGNRLLRRYGDAFPAGFREDYPARLAVRDIELMEPLLGGATATTTTANAAGGADASAAQEAPAGGALTMQLYRPLEAPAGALRFKIYRSGQPIALSRSLPMLEHLGVRVNEERPYRIEPSDAAPISMHDFGMVTVDGSEVDLDEARGRFEEAFARIWNGDVENDDLNRLVLQAGLTWREVRILRAYARYIRQIGSAFSNAYMESALTGNPSIARALVHLFLVRFDPALEDAERARRSDRLRAQIAEALEDVPNLDEDRILRQFLGVLEATLRTNYFQSTAPGGPSKPYLSFKFDPARVPGLPEPKPMFEIWVYSPRVEGVHLRGGKVARGGLRWSDRREDFRTEVLGLVKAQMVKNTVIVPVGSKGGFVVKQPPPATDRDAYLAEGVACYQTFLRGLLDLTDNYVDGRLVPPRDVVRCDGDDPYLVVAADKGTATFSDYANAISAEYGFWLGDAFASGGSVGYDHKKMAITARGAWESVKRHFSEMGVDTQTTDFTVVGIGDMSGDVFGNGMLLSRHIRLLAAFDHRHVFLDPSPDAATSFAERERLFNLPRSSWADYDKALISPGGGVFPRSAKAIALTPEVRAMLGVSATEMAPNDLLHAILKAPVDLLYNGGIGTYIKAASETHAQVGDRANDGLRVDGAELRCKVVAEGGNLGSTQLGRIEYAQHGGRINTDAIDNSAGVDCSDHEVNIKILLGLVVADGEMTLKQRNVLLAEMTDEVGELVLHDNYFQTQALSLARTRTASWLDAEARLMRYLERAGRLNRVIEFLPSDEDVDTRRAAGGGLSAPERAVLMAYSKMWLYDVLQGSDLPDHPFVDDGLPAYFPQPLRVRCGLAMPRHPLRREILATLHANALINRAGVTFVHRLAEETGAEPLAVVWASLVARAVYRLDALWQEVDGLDARVPHETQAALFAAFAQLHERATLWFLRQRVPDVPAAVERFRTAVDALAPEVDGLQTEESAREAGQQQQVFVDAGVPEALARTAAGVPARVSLLDIAEVAAASGCDARLAARVYFALDQPLGYGWLQGGILGLPTQTHWQMLARATLLKELGQLRRRLTRSVLQDAAPDAGAEALIETWRATRQEALARYNRVIADQVAAGSADLAMLSVGLKALAEVEV</sequence>
<dbReference type="InterPro" id="IPR049059">
    <property type="entry name" value="NAD_Glu_DH_HM1"/>
</dbReference>
<dbReference type="Pfam" id="PF21075">
    <property type="entry name" value="GDH_ACT1"/>
    <property type="match status" value="1"/>
</dbReference>
<dbReference type="InterPro" id="IPR007780">
    <property type="entry name" value="NAD_Glu_DH_bac"/>
</dbReference>
<keyword evidence="8" id="KW-0614">Plasmid</keyword>
<evidence type="ECO:0000256" key="2">
    <source>
        <dbReference type="SAM" id="MobiDB-lite"/>
    </source>
</evidence>
<reference evidence="8 9" key="1">
    <citation type="journal article" date="2011" name="J. Bacteriol.">
        <title>Complete genome sequence of the plant pathogen Ralstonia solanacearum strain Po82.</title>
        <authorList>
            <person name="Xu J."/>
            <person name="Zheng H.J."/>
            <person name="Liu L."/>
            <person name="Pan Z.C."/>
            <person name="Prior P."/>
            <person name="Tang B."/>
            <person name="Xu J.S."/>
            <person name="Zhang H."/>
            <person name="Tian Q."/>
            <person name="Zhang L.Q."/>
            <person name="Feng J."/>
        </authorList>
    </citation>
    <scope>NUCLEOTIDE SEQUENCE [LARGE SCALE GENOMIC DNA]</scope>
    <source>
        <strain evidence="8 9">Po82</strain>
        <plasmid evidence="8">megaplasmid</plasmid>
    </source>
</reference>
<dbReference type="InterPro" id="IPR048381">
    <property type="entry name" value="GDH_C"/>
</dbReference>
<dbReference type="InterPro" id="IPR049064">
    <property type="entry name" value="NAD_Glu_DH_ACT3"/>
</dbReference>
<dbReference type="InterPro" id="IPR024727">
    <property type="entry name" value="NAD_Glu_DH_N_ACT1"/>
</dbReference>
<dbReference type="SUPFAM" id="SSF51735">
    <property type="entry name" value="NAD(P)-binding Rossmann-fold domains"/>
    <property type="match status" value="1"/>
</dbReference>
<dbReference type="Pfam" id="PF05088">
    <property type="entry name" value="Bac_GDH_CD"/>
    <property type="match status" value="1"/>
</dbReference>
<feature type="domain" description="NAD-glutamate dehydrogenase catalytic" evidence="3">
    <location>
        <begin position="956"/>
        <end position="1452"/>
    </location>
</feature>
<evidence type="ECO:0000256" key="1">
    <source>
        <dbReference type="ARBA" id="ARBA00023002"/>
    </source>
</evidence>